<dbReference type="EMBL" id="JACHVB010000064">
    <property type="protein sequence ID" value="MBC2596466.1"/>
    <property type="molecule type" value="Genomic_DNA"/>
</dbReference>
<accession>A0A842HLS4</accession>
<dbReference type="RefSeq" id="WP_185677370.1">
    <property type="nucleotide sequence ID" value="NZ_JACHVB010000064.1"/>
</dbReference>
<organism evidence="4 5">
    <name type="scientific">Ruficoccus amylovorans</name>
    <dbReference type="NCBI Taxonomy" id="1804625"/>
    <lineage>
        <taxon>Bacteria</taxon>
        <taxon>Pseudomonadati</taxon>
        <taxon>Verrucomicrobiota</taxon>
        <taxon>Opitutia</taxon>
        <taxon>Puniceicoccales</taxon>
        <taxon>Cerasicoccaceae</taxon>
        <taxon>Ruficoccus</taxon>
    </lineage>
</organism>
<dbReference type="PANTHER" id="PTHR24171:SF8">
    <property type="entry name" value="BRCA1-ASSOCIATED RING DOMAIN PROTEIN 1"/>
    <property type="match status" value="1"/>
</dbReference>
<gene>
    <name evidence="4" type="ORF">H5P28_19530</name>
</gene>
<protein>
    <submittedName>
        <fullName evidence="4">Ankyrin repeat domain-containing protein</fullName>
    </submittedName>
</protein>
<dbReference type="SMART" id="SM00248">
    <property type="entry name" value="ANK"/>
    <property type="match status" value="3"/>
</dbReference>
<evidence type="ECO:0000313" key="4">
    <source>
        <dbReference type="EMBL" id="MBC2596466.1"/>
    </source>
</evidence>
<dbReference type="PROSITE" id="PS50297">
    <property type="entry name" value="ANK_REP_REGION"/>
    <property type="match status" value="2"/>
</dbReference>
<reference evidence="4 5" key="1">
    <citation type="submission" date="2020-07" db="EMBL/GenBank/DDBJ databases">
        <authorList>
            <person name="Feng X."/>
        </authorList>
    </citation>
    <scope>NUCLEOTIDE SEQUENCE [LARGE SCALE GENOMIC DNA]</scope>
    <source>
        <strain evidence="4 5">JCM31066</strain>
    </source>
</reference>
<evidence type="ECO:0000313" key="5">
    <source>
        <dbReference type="Proteomes" id="UP000546464"/>
    </source>
</evidence>
<keyword evidence="2 3" id="KW-0040">ANK repeat</keyword>
<evidence type="ECO:0000256" key="2">
    <source>
        <dbReference type="ARBA" id="ARBA00023043"/>
    </source>
</evidence>
<feature type="repeat" description="ANK" evidence="3">
    <location>
        <begin position="43"/>
        <end position="76"/>
    </location>
</feature>
<sequence length="137" mass="14681">MSSGSRAAVLWTPLGQAARQTDDPAVIGRLVRAGEDPNGRNRYGATALMYAALSNSSVVVIQALIAAGADPNDADDDELTPLMYAAQENTTEVVRALLKAGALPNAQTQYGWTALMAADRGHVFQFRPKPYQIQHIQ</sequence>
<dbReference type="Proteomes" id="UP000546464">
    <property type="component" value="Unassembled WGS sequence"/>
</dbReference>
<dbReference type="InterPro" id="IPR036770">
    <property type="entry name" value="Ankyrin_rpt-contain_sf"/>
</dbReference>
<dbReference type="AlphaFoldDB" id="A0A842HLS4"/>
<dbReference type="GO" id="GO:0004842">
    <property type="term" value="F:ubiquitin-protein transferase activity"/>
    <property type="evidence" value="ECO:0007669"/>
    <property type="project" value="TreeGrafter"/>
</dbReference>
<comment type="caution">
    <text evidence="4">The sequence shown here is derived from an EMBL/GenBank/DDBJ whole genome shotgun (WGS) entry which is preliminary data.</text>
</comment>
<dbReference type="Gene3D" id="1.25.40.20">
    <property type="entry name" value="Ankyrin repeat-containing domain"/>
    <property type="match status" value="1"/>
</dbReference>
<dbReference type="GO" id="GO:0085020">
    <property type="term" value="P:protein K6-linked ubiquitination"/>
    <property type="evidence" value="ECO:0007669"/>
    <property type="project" value="TreeGrafter"/>
</dbReference>
<name>A0A842HLS4_9BACT</name>
<dbReference type="Pfam" id="PF12796">
    <property type="entry name" value="Ank_2"/>
    <property type="match status" value="1"/>
</dbReference>
<feature type="repeat" description="ANK" evidence="3">
    <location>
        <begin position="77"/>
        <end position="109"/>
    </location>
</feature>
<dbReference type="PANTHER" id="PTHR24171">
    <property type="entry name" value="ANKYRIN REPEAT DOMAIN-CONTAINING PROTEIN 39-RELATED"/>
    <property type="match status" value="1"/>
</dbReference>
<evidence type="ECO:0000256" key="1">
    <source>
        <dbReference type="ARBA" id="ARBA00022737"/>
    </source>
</evidence>
<proteinExistence type="predicted"/>
<evidence type="ECO:0000256" key="3">
    <source>
        <dbReference type="PROSITE-ProRule" id="PRU00023"/>
    </source>
</evidence>
<dbReference type="InterPro" id="IPR002110">
    <property type="entry name" value="Ankyrin_rpt"/>
</dbReference>
<dbReference type="PROSITE" id="PS50088">
    <property type="entry name" value="ANK_REPEAT"/>
    <property type="match status" value="2"/>
</dbReference>
<keyword evidence="1" id="KW-0677">Repeat</keyword>
<keyword evidence="5" id="KW-1185">Reference proteome</keyword>
<dbReference type="SUPFAM" id="SSF48403">
    <property type="entry name" value="Ankyrin repeat"/>
    <property type="match status" value="1"/>
</dbReference>